<evidence type="ECO:0000256" key="1">
    <source>
        <dbReference type="ARBA" id="ARBA00004123"/>
    </source>
</evidence>
<evidence type="ECO:0000256" key="4">
    <source>
        <dbReference type="ARBA" id="ARBA00022691"/>
    </source>
</evidence>
<dbReference type="Pfam" id="PF00856">
    <property type="entry name" value="SET"/>
    <property type="match status" value="1"/>
</dbReference>
<reference evidence="9 10" key="1">
    <citation type="submission" date="2019-07" db="EMBL/GenBank/DDBJ databases">
        <title>Rhodotorula toruloides NBRC10032 genome sequencing.</title>
        <authorList>
            <person name="Shida Y."/>
            <person name="Takaku H."/>
            <person name="Ogasawara W."/>
            <person name="Mori K."/>
        </authorList>
    </citation>
    <scope>NUCLEOTIDE SEQUENCE [LARGE SCALE GENOMIC DNA]</scope>
    <source>
        <strain evidence="9 10">NBRC10032</strain>
    </source>
</reference>
<organism evidence="9 10">
    <name type="scientific">Rhodotorula toruloides</name>
    <name type="common">Yeast</name>
    <name type="synonym">Rhodosporidium toruloides</name>
    <dbReference type="NCBI Taxonomy" id="5286"/>
    <lineage>
        <taxon>Eukaryota</taxon>
        <taxon>Fungi</taxon>
        <taxon>Dikarya</taxon>
        <taxon>Basidiomycota</taxon>
        <taxon>Pucciniomycotina</taxon>
        <taxon>Microbotryomycetes</taxon>
        <taxon>Sporidiobolales</taxon>
        <taxon>Sporidiobolaceae</taxon>
        <taxon>Rhodotorula</taxon>
    </lineage>
</organism>
<evidence type="ECO:0000313" key="10">
    <source>
        <dbReference type="Proteomes" id="UP000321518"/>
    </source>
</evidence>
<dbReference type="InterPro" id="IPR050600">
    <property type="entry name" value="SETD3_SETD6_MTase"/>
</dbReference>
<dbReference type="InterPro" id="IPR036464">
    <property type="entry name" value="Rubisco_LSMT_subst-bd_sf"/>
</dbReference>
<dbReference type="CDD" id="cd19178">
    <property type="entry name" value="SET_SETD6"/>
    <property type="match status" value="1"/>
</dbReference>
<sequence>MTSSNKCSRTDEEAKFLDWFKEKGGTLHPAVAFKQFEGMGRGCVALQDIEPDSLLFSIPRSILLTTSTSALPSFLPAEEFGSLSGWTPLILSMMYEYLRTSSWTPYFSLLPTDFDSLMFWSSEELAELEGSTVLNKVGRDEADDEFEHTVKPFVAKHASVFGNPDDYTAGLFHRMGSLVLSRSFHVDAKEPEEEEDSDEEEEEREDVGDVAMVPFADILNAKSGSDNARLFFEMNTLDMMSTARIPAGEQIFNTYADPPNSDLLRRYGHVDEVNEADLVEVGLETVVDLVGQARGLSEEEREARAEWLLEMGTDDTFSIETNHKIPEELVSAIKAFLLTPEEYGKAQKKDSPPKPKLDAESADWARKIIDKRLSEYKTSIEKDEALLKESALPQRTRMAVIVRLGEKRILRRARAKLDEEWPAFGDMSAMQKDKKRARDSRKGEMGGKKQKKAKQ</sequence>
<dbReference type="OrthoDB" id="341421at2759"/>
<dbReference type="EMBL" id="BJWK01000020">
    <property type="protein sequence ID" value="GEM12381.1"/>
    <property type="molecule type" value="Genomic_DNA"/>
</dbReference>
<keyword evidence="5 6" id="KW-0539">Nucleus</keyword>
<dbReference type="EC" id="2.1.1.-" evidence="6"/>
<comment type="similarity">
    <text evidence="6">Belongs to the class V-like SAM-binding methyltransferase superfamily. Histone-lysine methyltransferase family. SETD6 subfamily.</text>
</comment>
<dbReference type="SUPFAM" id="SSF81822">
    <property type="entry name" value="RuBisCo LSMT C-terminal, substrate-binding domain"/>
    <property type="match status" value="1"/>
</dbReference>
<evidence type="ECO:0000256" key="3">
    <source>
        <dbReference type="ARBA" id="ARBA00022679"/>
    </source>
</evidence>
<comment type="subcellular location">
    <subcellularLocation>
        <location evidence="1 6">Nucleus</location>
    </subcellularLocation>
</comment>
<comment type="function">
    <text evidence="6">S-adenosyl-L-methionine-dependent protein-lysine N-methyltransferase that monomethylates 60S ribosomal protein L42.</text>
</comment>
<evidence type="ECO:0000259" key="8">
    <source>
        <dbReference type="PROSITE" id="PS50280"/>
    </source>
</evidence>
<dbReference type="Pfam" id="PF09273">
    <property type="entry name" value="Rubis-subs-bind"/>
    <property type="match status" value="1"/>
</dbReference>
<proteinExistence type="inferred from homology"/>
<dbReference type="Proteomes" id="UP000321518">
    <property type="component" value="Unassembled WGS sequence"/>
</dbReference>
<feature type="compositionally biased region" description="Acidic residues" evidence="7">
    <location>
        <begin position="190"/>
        <end position="207"/>
    </location>
</feature>
<feature type="region of interest" description="Disordered" evidence="7">
    <location>
        <begin position="421"/>
        <end position="455"/>
    </location>
</feature>
<dbReference type="PANTHER" id="PTHR13271:SF34">
    <property type="entry name" value="N-LYSINE METHYLTRANSFERASE SETD6"/>
    <property type="match status" value="1"/>
</dbReference>
<dbReference type="InterPro" id="IPR015353">
    <property type="entry name" value="Rubisco_LSMT_subst-bd"/>
</dbReference>
<dbReference type="FunFam" id="3.90.1410.10:FF:000007">
    <property type="entry name" value="Ribosomal lysine N-methyltransferase 4"/>
    <property type="match status" value="1"/>
</dbReference>
<keyword evidence="2 6" id="KW-0489">Methyltransferase</keyword>
<dbReference type="AlphaFoldDB" id="A0A511KPU7"/>
<feature type="region of interest" description="Disordered" evidence="7">
    <location>
        <begin position="185"/>
        <end position="207"/>
    </location>
</feature>
<dbReference type="PANTHER" id="PTHR13271">
    <property type="entry name" value="UNCHARACTERIZED PUTATIVE METHYLTRANSFERASE"/>
    <property type="match status" value="1"/>
</dbReference>
<feature type="domain" description="SET" evidence="8">
    <location>
        <begin position="29"/>
        <end position="256"/>
    </location>
</feature>
<accession>A0A511KPU7</accession>
<dbReference type="GO" id="GO:0016279">
    <property type="term" value="F:protein-lysine N-methyltransferase activity"/>
    <property type="evidence" value="ECO:0007669"/>
    <property type="project" value="UniProtKB-UniRule"/>
</dbReference>
<evidence type="ECO:0000256" key="5">
    <source>
        <dbReference type="ARBA" id="ARBA00023242"/>
    </source>
</evidence>
<keyword evidence="4 6" id="KW-0949">S-adenosyl-L-methionine</keyword>
<dbReference type="GO" id="GO:0005634">
    <property type="term" value="C:nucleus"/>
    <property type="evidence" value="ECO:0007669"/>
    <property type="project" value="UniProtKB-SubCell"/>
</dbReference>
<protein>
    <recommendedName>
        <fullName evidence="6">Ribosomal lysine N-methyltransferase 4</fullName>
        <ecNumber evidence="6">2.1.1.-</ecNumber>
    </recommendedName>
</protein>
<keyword evidence="3 6" id="KW-0808">Transferase</keyword>
<dbReference type="InterPro" id="IPR001214">
    <property type="entry name" value="SET_dom"/>
</dbReference>
<dbReference type="Gene3D" id="3.90.1410.10">
    <property type="entry name" value="set domain protein methyltransferase, domain 1"/>
    <property type="match status" value="1"/>
</dbReference>
<evidence type="ECO:0000256" key="7">
    <source>
        <dbReference type="SAM" id="MobiDB-lite"/>
    </source>
</evidence>
<dbReference type="InterPro" id="IPR044430">
    <property type="entry name" value="SETD6_SET"/>
</dbReference>
<dbReference type="PROSITE" id="PS50280">
    <property type="entry name" value="SET"/>
    <property type="match status" value="1"/>
</dbReference>
<name>A0A511KPU7_RHOTO</name>
<comment type="caution">
    <text evidence="9">The sequence shown here is derived from an EMBL/GenBank/DDBJ whole genome shotgun (WGS) entry which is preliminary data.</text>
</comment>
<evidence type="ECO:0000256" key="6">
    <source>
        <dbReference type="PIRNR" id="PIRNR011771"/>
    </source>
</evidence>
<evidence type="ECO:0000256" key="2">
    <source>
        <dbReference type="ARBA" id="ARBA00022603"/>
    </source>
</evidence>
<dbReference type="SUPFAM" id="SSF82199">
    <property type="entry name" value="SET domain"/>
    <property type="match status" value="1"/>
</dbReference>
<evidence type="ECO:0000313" key="9">
    <source>
        <dbReference type="EMBL" id="GEM12381.1"/>
    </source>
</evidence>
<dbReference type="Gene3D" id="3.90.1420.10">
    <property type="entry name" value="Rubisco LSMT, substrate-binding domain"/>
    <property type="match status" value="1"/>
</dbReference>
<dbReference type="GO" id="GO:0032259">
    <property type="term" value="P:methylation"/>
    <property type="evidence" value="ECO:0007669"/>
    <property type="project" value="UniProtKB-KW"/>
</dbReference>
<dbReference type="InterPro" id="IPR046341">
    <property type="entry name" value="SET_dom_sf"/>
</dbReference>
<gene>
    <name evidence="9" type="ORF">Rt10032_c20g6398</name>
</gene>
<dbReference type="InterPro" id="IPR011383">
    <property type="entry name" value="N-lys_methylase_SETD6"/>
</dbReference>
<dbReference type="PIRSF" id="PIRSF011771">
    <property type="entry name" value="RMS1_SET"/>
    <property type="match status" value="1"/>
</dbReference>